<name>A0A0J9WP84_FUSO4</name>
<feature type="compositionally biased region" description="Pro residues" evidence="1">
    <location>
        <begin position="273"/>
        <end position="290"/>
    </location>
</feature>
<dbReference type="RefSeq" id="XP_018246632.1">
    <property type="nucleotide sequence ID" value="XM_018388552.1"/>
</dbReference>
<reference evidence="2" key="1">
    <citation type="submission" date="2007-04" db="EMBL/GenBank/DDBJ databases">
        <authorList>
            <consortium name="The Broad Institute Genome Sequencing Platform"/>
            <person name="Birren B."/>
            <person name="Lander E."/>
            <person name="Galagan J."/>
            <person name="Nusbaum C."/>
            <person name="Devon K."/>
            <person name="Ma L.-J."/>
            <person name="Jaffe D."/>
            <person name="Butler J."/>
            <person name="Alvarez P."/>
            <person name="Gnerre S."/>
            <person name="Grabherr M."/>
            <person name="Kleber M."/>
            <person name="Mauceli E."/>
            <person name="Brockman W."/>
            <person name="MacCallum I.A."/>
            <person name="Young S."/>
            <person name="LaButti K."/>
            <person name="DeCaprio D."/>
            <person name="Crawford M."/>
            <person name="Koehrsen M."/>
            <person name="Engels R."/>
            <person name="Montgomery P."/>
            <person name="Pearson M."/>
            <person name="Howarth C."/>
            <person name="Larson L."/>
            <person name="White J."/>
            <person name="O'Leary S."/>
            <person name="Kodira C."/>
            <person name="Zeng Q."/>
            <person name="Yandava C."/>
            <person name="Alvarado L."/>
            <person name="Kistler C."/>
            <person name="Shim W.-B."/>
            <person name="Kang S."/>
            <person name="Woloshuk C."/>
        </authorList>
    </citation>
    <scope>NUCLEOTIDE SEQUENCE</scope>
    <source>
        <strain evidence="2">4287</strain>
    </source>
</reference>
<dbReference type="VEuPathDB" id="FungiDB:FOXG_09407"/>
<feature type="region of interest" description="Disordered" evidence="1">
    <location>
        <begin position="210"/>
        <end position="327"/>
    </location>
</feature>
<evidence type="ECO:0000313" key="3">
    <source>
        <dbReference type="Proteomes" id="UP000009097"/>
    </source>
</evidence>
<evidence type="ECO:0000256" key="1">
    <source>
        <dbReference type="SAM" id="MobiDB-lite"/>
    </source>
</evidence>
<feature type="compositionally biased region" description="Low complexity" evidence="1">
    <location>
        <begin position="210"/>
        <end position="222"/>
    </location>
</feature>
<dbReference type="AlphaFoldDB" id="A0A0J9WP84"/>
<dbReference type="GeneID" id="28950973"/>
<organism evidence="2 3">
    <name type="scientific">Fusarium oxysporum f. sp. lycopersici (strain 4287 / CBS 123668 / FGSC 9935 / NRRL 34936)</name>
    <name type="common">Fusarium vascular wilt of tomato</name>
    <dbReference type="NCBI Taxonomy" id="426428"/>
    <lineage>
        <taxon>Eukaryota</taxon>
        <taxon>Fungi</taxon>
        <taxon>Dikarya</taxon>
        <taxon>Ascomycota</taxon>
        <taxon>Pezizomycotina</taxon>
        <taxon>Sordariomycetes</taxon>
        <taxon>Hypocreomycetidae</taxon>
        <taxon>Hypocreales</taxon>
        <taxon>Nectriaceae</taxon>
        <taxon>Fusarium</taxon>
        <taxon>Fusarium oxysporum species complex</taxon>
    </lineage>
</organism>
<sequence length="476" mass="51571">MGASSIGLLETPSLQALFGCEVLYIDVFDTGHTTHHHPVCCSYIKVLHFHFYKAQLYHAITSVQHIEQSFTNPFSSSMTLLRRACQDPALPPQSDMAPHLMDSKGFILQNCRVSAESSDADFKVLTRIDLSRQWHAFVLKTEGGKRTKYLEEKAPRPERALELLHEASARLVDQYVTCHGYDLPPGATKSSSGMRGGSVKPDVIACSSSDSEAFASDSGDSALPPRRSHRRSHRSGRAAGEAANTRPDRAEADSGSDSDEPTSRRTPFWGGSPPRPAGMPSHGRPPPPQPWGYSMPIQSQASAPAPVPAPIPGIRPGPSMVPPPPGRSISIPPMVGKPYPARLNITWPGNGKRNMLVNVSPTVHYLQQVAVNEANMRPTGFVNSSSAPYLPLPNRSSNGHALLRAMVCRVTLDEDDTYEIAAFGNDLSALFRSTSSIPKFEIEIINANIVPIFPPMPPPPRPASVASSRSSVEIAD</sequence>
<feature type="compositionally biased region" description="Basic residues" evidence="1">
    <location>
        <begin position="226"/>
        <end position="236"/>
    </location>
</feature>
<reference evidence="2" key="2">
    <citation type="journal article" date="2010" name="Nature">
        <title>Comparative genomics reveals mobile pathogenicity chromosomes in Fusarium.</title>
        <authorList>
            <person name="Ma L.J."/>
            <person name="van der Does H.C."/>
            <person name="Borkovich K.A."/>
            <person name="Coleman J.J."/>
            <person name="Daboussi M.J."/>
            <person name="Di Pietro A."/>
            <person name="Dufresne M."/>
            <person name="Freitag M."/>
            <person name="Grabherr M."/>
            <person name="Henrissat B."/>
            <person name="Houterman P.M."/>
            <person name="Kang S."/>
            <person name="Shim W.B."/>
            <person name="Woloshuk C."/>
            <person name="Xie X."/>
            <person name="Xu J.R."/>
            <person name="Antoniw J."/>
            <person name="Baker S.E."/>
            <person name="Bluhm B.H."/>
            <person name="Breakspear A."/>
            <person name="Brown D.W."/>
            <person name="Butchko R.A."/>
            <person name="Chapman S."/>
            <person name="Coulson R."/>
            <person name="Coutinho P.M."/>
            <person name="Danchin E.G."/>
            <person name="Diener A."/>
            <person name="Gale L.R."/>
            <person name="Gardiner D.M."/>
            <person name="Goff S."/>
            <person name="Hammond-Kosack K.E."/>
            <person name="Hilburn K."/>
            <person name="Hua-Van A."/>
            <person name="Jonkers W."/>
            <person name="Kazan K."/>
            <person name="Kodira C.D."/>
            <person name="Koehrsen M."/>
            <person name="Kumar L."/>
            <person name="Lee Y.H."/>
            <person name="Li L."/>
            <person name="Manners J.M."/>
            <person name="Miranda-Saavedra D."/>
            <person name="Mukherjee M."/>
            <person name="Park G."/>
            <person name="Park J."/>
            <person name="Park S.Y."/>
            <person name="Proctor R.H."/>
            <person name="Regev A."/>
            <person name="Ruiz-Roldan M.C."/>
            <person name="Sain D."/>
            <person name="Sakthikumar S."/>
            <person name="Sykes S."/>
            <person name="Schwartz D.C."/>
            <person name="Turgeon B.G."/>
            <person name="Wapinski I."/>
            <person name="Yoder O."/>
            <person name="Young S."/>
            <person name="Zeng Q."/>
            <person name="Zhou S."/>
            <person name="Galagan J."/>
            <person name="Cuomo C.A."/>
            <person name="Kistler H.C."/>
            <person name="Rep M."/>
        </authorList>
    </citation>
    <scope>NUCLEOTIDE SEQUENCE [LARGE SCALE GENOMIC DNA]</scope>
    <source>
        <strain evidence="2">4287</strain>
    </source>
</reference>
<accession>A0A0J9WP84</accession>
<feature type="compositionally biased region" description="Pro residues" evidence="1">
    <location>
        <begin position="305"/>
        <end position="326"/>
    </location>
</feature>
<dbReference type="OrthoDB" id="5148182at2759"/>
<proteinExistence type="predicted"/>
<dbReference type="EMBL" id="DS231706">
    <property type="protein sequence ID" value="KNB08587.1"/>
    <property type="molecule type" value="Genomic_DNA"/>
</dbReference>
<dbReference type="KEGG" id="fox:FOXG_09407"/>
<dbReference type="Proteomes" id="UP000009097">
    <property type="component" value="Unassembled WGS sequence"/>
</dbReference>
<protein>
    <submittedName>
        <fullName evidence="2">Uncharacterized protein</fullName>
    </submittedName>
</protein>
<gene>
    <name evidence="2" type="ORF">FOXG_09407</name>
</gene>
<evidence type="ECO:0000313" key="2">
    <source>
        <dbReference type="EMBL" id="KNB08587.1"/>
    </source>
</evidence>